<sequence>NGDEKRIRDVYDAFSELELAAKSYSIGRYASKSDDITALNL</sequence>
<dbReference type="EMBL" id="CAJNOU010011290">
    <property type="protein sequence ID" value="CAF1556640.1"/>
    <property type="molecule type" value="Genomic_DNA"/>
</dbReference>
<evidence type="ECO:0000313" key="1">
    <source>
        <dbReference type="EMBL" id="CAF1556640.1"/>
    </source>
</evidence>
<accession>A0A815XEM3</accession>
<dbReference type="EMBL" id="CAJOBE010025348">
    <property type="protein sequence ID" value="CAF4267574.1"/>
    <property type="molecule type" value="Genomic_DNA"/>
</dbReference>
<feature type="non-terminal residue" evidence="1">
    <location>
        <position position="41"/>
    </location>
</feature>
<reference evidence="1" key="1">
    <citation type="submission" date="2021-02" db="EMBL/GenBank/DDBJ databases">
        <authorList>
            <person name="Nowell W R."/>
        </authorList>
    </citation>
    <scope>NUCLEOTIDE SEQUENCE</scope>
</reference>
<evidence type="ECO:0000313" key="2">
    <source>
        <dbReference type="EMBL" id="CAF4267574.1"/>
    </source>
</evidence>
<dbReference type="Proteomes" id="UP000663874">
    <property type="component" value="Unassembled WGS sequence"/>
</dbReference>
<name>A0A815XEM3_9BILA</name>
<protein>
    <submittedName>
        <fullName evidence="1">Uncharacterized protein</fullName>
    </submittedName>
</protein>
<dbReference type="Proteomes" id="UP000663889">
    <property type="component" value="Unassembled WGS sequence"/>
</dbReference>
<proteinExistence type="predicted"/>
<organism evidence="1 3">
    <name type="scientific">Rotaria sordida</name>
    <dbReference type="NCBI Taxonomy" id="392033"/>
    <lineage>
        <taxon>Eukaryota</taxon>
        <taxon>Metazoa</taxon>
        <taxon>Spiralia</taxon>
        <taxon>Gnathifera</taxon>
        <taxon>Rotifera</taxon>
        <taxon>Eurotatoria</taxon>
        <taxon>Bdelloidea</taxon>
        <taxon>Philodinida</taxon>
        <taxon>Philodinidae</taxon>
        <taxon>Rotaria</taxon>
    </lineage>
</organism>
<evidence type="ECO:0000313" key="3">
    <source>
        <dbReference type="Proteomes" id="UP000663889"/>
    </source>
</evidence>
<gene>
    <name evidence="2" type="ORF">FNK824_LOCUS39349</name>
    <name evidence="1" type="ORF">SEV965_LOCUS38961</name>
</gene>
<feature type="non-terminal residue" evidence="1">
    <location>
        <position position="1"/>
    </location>
</feature>
<comment type="caution">
    <text evidence="1">The sequence shown here is derived from an EMBL/GenBank/DDBJ whole genome shotgun (WGS) entry which is preliminary data.</text>
</comment>
<dbReference type="AlphaFoldDB" id="A0A815XEM3"/>